<evidence type="ECO:0000313" key="2">
    <source>
        <dbReference type="Proteomes" id="UP000000343"/>
    </source>
</evidence>
<dbReference type="HOGENOM" id="CLU_1584167_0_0_0"/>
<organism evidence="2">
    <name type="scientific">Granulicella tundricola (strain ATCC BAA-1859 / DSM 23138 / MP5ACTX9)</name>
    <dbReference type="NCBI Taxonomy" id="1198114"/>
    <lineage>
        <taxon>Bacteria</taxon>
        <taxon>Pseudomonadati</taxon>
        <taxon>Acidobacteriota</taxon>
        <taxon>Terriglobia</taxon>
        <taxon>Terriglobales</taxon>
        <taxon>Acidobacteriaceae</taxon>
        <taxon>Granulicella</taxon>
    </lineage>
</organism>
<dbReference type="STRING" id="1198114.AciX9_2765"/>
<reference evidence="2" key="1">
    <citation type="submission" date="2011-01" db="EMBL/GenBank/DDBJ databases">
        <title>Complete sequence of chromosome of Acidobacterium sp. MP5ACTX9.</title>
        <authorList>
            <consortium name="US DOE Joint Genome Institute"/>
            <person name="Lucas S."/>
            <person name="Copeland A."/>
            <person name="Lapidus A."/>
            <person name="Cheng J.-F."/>
            <person name="Goodwin L."/>
            <person name="Pitluck S."/>
            <person name="Teshima H."/>
            <person name="Detter J.C."/>
            <person name="Han C."/>
            <person name="Tapia R."/>
            <person name="Land M."/>
            <person name="Hauser L."/>
            <person name="Kyrpides N."/>
            <person name="Ivanova N."/>
            <person name="Ovchinnikova G."/>
            <person name="Pagani I."/>
            <person name="Rawat S.R."/>
            <person name="Mannisto M."/>
            <person name="Haggblom M.M."/>
            <person name="Woyke T."/>
        </authorList>
    </citation>
    <scope>NUCLEOTIDE SEQUENCE [LARGE SCALE GENOMIC DNA]</scope>
    <source>
        <strain evidence="2">MP5ACTX9</strain>
    </source>
</reference>
<dbReference type="PROSITE" id="PS51257">
    <property type="entry name" value="PROKAR_LIPOPROTEIN"/>
    <property type="match status" value="1"/>
</dbReference>
<dbReference type="EMBL" id="CP002480">
    <property type="protein sequence ID" value="ADW69789.1"/>
    <property type="molecule type" value="Genomic_DNA"/>
</dbReference>
<gene>
    <name evidence="1" type="ordered locus">AciX9_2765</name>
</gene>
<sequence>MRLTFALIPLAFLAGCTKPAPTPAPAQEATETYHYPPRPTVPAPPIKLFHQDEDTLTLTTIPNATDDQVAAILWQLHDTFRAHTFAALHLPQTFIDARHPKIWFHIYRGPKCANEKFTHGKYPCGAKYNGAGDYTLGSLNNPNYEEAALRHADGSETALWNPEAPPKP</sequence>
<dbReference type="AlphaFoldDB" id="E8WXU4"/>
<dbReference type="Proteomes" id="UP000000343">
    <property type="component" value="Chromosome"/>
</dbReference>
<protein>
    <recommendedName>
        <fullName evidence="3">Lipoprotein</fullName>
    </recommendedName>
</protein>
<dbReference type="RefSeq" id="WP_013581104.1">
    <property type="nucleotide sequence ID" value="NC_015064.1"/>
</dbReference>
<accession>E8WXU4</accession>
<keyword evidence="2" id="KW-1185">Reference proteome</keyword>
<dbReference type="OrthoDB" id="122042at2"/>
<dbReference type="PaxDb" id="1198114-AciX9_2765"/>
<proteinExistence type="predicted"/>
<dbReference type="KEGG" id="acm:AciX9_2765"/>
<name>E8WXU4_GRATM</name>
<evidence type="ECO:0008006" key="3">
    <source>
        <dbReference type="Google" id="ProtNLM"/>
    </source>
</evidence>
<evidence type="ECO:0000313" key="1">
    <source>
        <dbReference type="EMBL" id="ADW69789.1"/>
    </source>
</evidence>